<keyword evidence="1" id="KW-0805">Transcription regulation</keyword>
<dbReference type="InterPro" id="IPR029062">
    <property type="entry name" value="Class_I_gatase-like"/>
</dbReference>
<dbReference type="PANTHER" id="PTHR43130:SF3">
    <property type="entry name" value="HTH-TYPE TRANSCRIPTIONAL REGULATOR RV1931C"/>
    <property type="match status" value="1"/>
</dbReference>
<dbReference type="SUPFAM" id="SSF52317">
    <property type="entry name" value="Class I glutamine amidotransferase-like"/>
    <property type="match status" value="1"/>
</dbReference>
<dbReference type="KEGG" id="xcw:J162_04194"/>
<gene>
    <name evidence="5" type="primary">adpA</name>
    <name evidence="6" type="synonym">ftrA</name>
    <name evidence="6" type="ORF">GUH15_01015</name>
    <name evidence="5" type="ORF">XAC3562_890160</name>
</gene>
<accession>A0A0U5FLZ3</accession>
<comment type="caution">
    <text evidence="5">The sequence shown here is derived from an EMBL/GenBank/DDBJ whole genome shotgun (WGS) entry which is preliminary data.</text>
</comment>
<dbReference type="PANTHER" id="PTHR43130">
    <property type="entry name" value="ARAC-FAMILY TRANSCRIPTIONAL REGULATOR"/>
    <property type="match status" value="1"/>
</dbReference>
<dbReference type="KEGG" id="xcm:J164_04190"/>
<evidence type="ECO:0000256" key="1">
    <source>
        <dbReference type="ARBA" id="ARBA00023015"/>
    </source>
</evidence>
<keyword evidence="2" id="KW-0238">DNA-binding</keyword>
<dbReference type="InterPro" id="IPR009057">
    <property type="entry name" value="Homeodomain-like_sf"/>
</dbReference>
<dbReference type="Proteomes" id="UP000052230">
    <property type="component" value="Unassembled WGS sequence"/>
</dbReference>
<dbReference type="KEGG" id="xcu:J159_04189"/>
<dbReference type="GO" id="GO:0043565">
    <property type="term" value="F:sequence-specific DNA binding"/>
    <property type="evidence" value="ECO:0007669"/>
    <property type="project" value="InterPro"/>
</dbReference>
<evidence type="ECO:0000256" key="2">
    <source>
        <dbReference type="ARBA" id="ARBA00023125"/>
    </source>
</evidence>
<dbReference type="RefSeq" id="WP_011052709.1">
    <property type="nucleotide sequence ID" value="NZ_CAVLHM010000020.1"/>
</dbReference>
<dbReference type="Gene3D" id="1.10.10.60">
    <property type="entry name" value="Homeodomain-like"/>
    <property type="match status" value="1"/>
</dbReference>
<dbReference type="Gene3D" id="3.40.50.880">
    <property type="match status" value="1"/>
</dbReference>
<evidence type="ECO:0000313" key="7">
    <source>
        <dbReference type="Proteomes" id="UP000052230"/>
    </source>
</evidence>
<dbReference type="PATRIC" id="fig|434928.28.peg.4371"/>
<dbReference type="AlphaFoldDB" id="A0A0U5FLZ3"/>
<evidence type="ECO:0000313" key="5">
    <source>
        <dbReference type="EMBL" id="CEG18836.1"/>
    </source>
</evidence>
<dbReference type="InterPro" id="IPR002818">
    <property type="entry name" value="DJ-1/PfpI"/>
</dbReference>
<dbReference type="Pfam" id="PF01965">
    <property type="entry name" value="DJ-1_PfpI"/>
    <property type="match status" value="1"/>
</dbReference>
<dbReference type="EMBL" id="JAABFR010000086">
    <property type="protein sequence ID" value="MBD4334677.1"/>
    <property type="molecule type" value="Genomic_DNA"/>
</dbReference>
<evidence type="ECO:0000256" key="3">
    <source>
        <dbReference type="ARBA" id="ARBA00023163"/>
    </source>
</evidence>
<reference evidence="5 7" key="1">
    <citation type="submission" date="2014-09" db="EMBL/GenBank/DDBJ databases">
        <authorList>
            <person name="Regsiter A."/>
        </authorList>
    </citation>
    <scope>NUCLEOTIDE SEQUENCE [LARGE SCALE GENOMIC DNA]</scope>
</reference>
<proteinExistence type="predicted"/>
<name>A0A0U5FLZ3_XANCI</name>
<dbReference type="OMA" id="GTTPYRW"/>
<dbReference type="CDD" id="cd03137">
    <property type="entry name" value="GATase1_AraC_1"/>
    <property type="match status" value="1"/>
</dbReference>
<sequence>MPTSTPRARRHGLPPLVVVVAYDQLGLFEFGITTEIFGLPRPEVGPGWYRFAIAAAEPGPLRALGGLRLEVDGGLDLLDAAHTIIVPSWRDTSASAPAALIKALQRAHKRRTRIVSICAGAFVLAQAGLLQGRRATTHWRNAEVLASHYPQITVEPGVLYVDEGDILTSAGSAAGIDLCLHIVRADFGPAVANQVAKRLVMPVHRDGGQAQFIDRPVPPIHESTRLGPLLERITQDLTANHCVDALASAAGMSRRTFLRRFQATTGMSPGKWIVNERLNRAREMLETSGADIEQIATRCGFGSTETLRHHFRRALALSPTQYRRVFGGHRDAGEGI</sequence>
<evidence type="ECO:0000313" key="6">
    <source>
        <dbReference type="EMBL" id="MBD4334677.1"/>
    </source>
</evidence>
<keyword evidence="7" id="KW-1185">Reference proteome</keyword>
<dbReference type="PROSITE" id="PS00041">
    <property type="entry name" value="HTH_ARAC_FAMILY_1"/>
    <property type="match status" value="1"/>
</dbReference>
<dbReference type="InterPro" id="IPR018060">
    <property type="entry name" value="HTH_AraC"/>
</dbReference>
<dbReference type="KEGG" id="xcn:J169_04237"/>
<dbReference type="InterPro" id="IPR018062">
    <property type="entry name" value="HTH_AraC-typ_CS"/>
</dbReference>
<dbReference type="GeneID" id="66913048"/>
<dbReference type="GO" id="GO:0003700">
    <property type="term" value="F:DNA-binding transcription factor activity"/>
    <property type="evidence" value="ECO:0007669"/>
    <property type="project" value="InterPro"/>
</dbReference>
<organism evidence="5 7">
    <name type="scientific">Xanthomonas citri pv. citri</name>
    <dbReference type="NCBI Taxonomy" id="611301"/>
    <lineage>
        <taxon>Bacteria</taxon>
        <taxon>Pseudomonadati</taxon>
        <taxon>Pseudomonadota</taxon>
        <taxon>Gammaproteobacteria</taxon>
        <taxon>Lysobacterales</taxon>
        <taxon>Lysobacteraceae</taxon>
        <taxon>Xanthomonas</taxon>
    </lineage>
</organism>
<dbReference type="Proteomes" id="UP000653002">
    <property type="component" value="Unassembled WGS sequence"/>
</dbReference>
<dbReference type="EMBL" id="CCXZ01000187">
    <property type="protein sequence ID" value="CEG18836.1"/>
    <property type="molecule type" value="Genomic_DNA"/>
</dbReference>
<dbReference type="InterPro" id="IPR052158">
    <property type="entry name" value="INH-QAR"/>
</dbReference>
<dbReference type="NCBIfam" id="NF006902">
    <property type="entry name" value="PRK09393.1"/>
    <property type="match status" value="1"/>
</dbReference>
<dbReference type="KEGG" id="xcf:J172_04230"/>
<dbReference type="PROSITE" id="PS01124">
    <property type="entry name" value="HTH_ARAC_FAMILY_2"/>
    <property type="match status" value="1"/>
</dbReference>
<feature type="domain" description="HTH araC/xylS-type" evidence="4">
    <location>
        <begin position="227"/>
        <end position="325"/>
    </location>
</feature>
<evidence type="ECO:0000259" key="4">
    <source>
        <dbReference type="PROSITE" id="PS01124"/>
    </source>
</evidence>
<keyword evidence="3" id="KW-0804">Transcription</keyword>
<protein>
    <submittedName>
        <fullName evidence="6">Transcriptional regulator FtrA</fullName>
    </submittedName>
    <submittedName>
        <fullName evidence="5">Transcriptional regulator araC family</fullName>
    </submittedName>
</protein>
<dbReference type="Pfam" id="PF12833">
    <property type="entry name" value="HTH_18"/>
    <property type="match status" value="1"/>
</dbReference>
<dbReference type="KEGG" id="xcr:J163_04189"/>
<dbReference type="SMART" id="SM00342">
    <property type="entry name" value="HTH_ARAC"/>
    <property type="match status" value="1"/>
</dbReference>
<reference evidence="6" key="2">
    <citation type="submission" date="2020-01" db="EMBL/GenBank/DDBJ databases">
        <authorList>
            <person name="Richard D."/>
        </authorList>
    </citation>
    <scope>NUCLEOTIDE SEQUENCE</scope>
    <source>
        <strain evidence="6">JP541</strain>
    </source>
</reference>
<dbReference type="SUPFAM" id="SSF46689">
    <property type="entry name" value="Homeodomain-like"/>
    <property type="match status" value="2"/>
</dbReference>